<evidence type="ECO:0000256" key="4">
    <source>
        <dbReference type="ARBA" id="ARBA00023136"/>
    </source>
</evidence>
<evidence type="ECO:0000256" key="5">
    <source>
        <dbReference type="SAM" id="MobiDB-lite"/>
    </source>
</evidence>
<evidence type="ECO:0000256" key="2">
    <source>
        <dbReference type="ARBA" id="ARBA00022692"/>
    </source>
</evidence>
<sequence length="404" mass="44000">MPYGTVSQPAAVPSGPSESAPLLRDDDADVDQGGPAESEPKEPTRLQRVGSSIKAFYDKNLGLFFVFIAQMFASIMAMTTRLLATGFETKFHALQIIFVRMFFTGLIGSLYMWYKKTPGFPFGPREVRGLLVLRGVAGSVGLFGLYYSLSFLDISDATVITFLVPTLTAFVCWVALREPFTLHEALAGLIAFVGVLFIARPPFIFPPKHEEGQATLSFDTFGAGILPPVEITPAERSIATACAVMGTFASATAYTTIRVIGKRTPSLVSVNYFAAFATTLSCIIILVHPDLHFEIPQSPVQWALLLSIGLSGFLLQVFITEGLQREKAGRATNLMYTQLVFALIIERVVWGTVPSGSSLIGSAFVIGAAVWVSIQKRKASSGTDAQQRSQVPDEERRLLEEERP</sequence>
<feature type="transmembrane region" description="Helical" evidence="6">
    <location>
        <begin position="159"/>
        <end position="176"/>
    </location>
</feature>
<dbReference type="Pfam" id="PF00892">
    <property type="entry name" value="EamA"/>
    <property type="match status" value="2"/>
</dbReference>
<keyword evidence="3 6" id="KW-1133">Transmembrane helix</keyword>
<feature type="region of interest" description="Disordered" evidence="5">
    <location>
        <begin position="378"/>
        <end position="404"/>
    </location>
</feature>
<feature type="domain" description="EamA" evidence="7">
    <location>
        <begin position="61"/>
        <end position="199"/>
    </location>
</feature>
<feature type="transmembrane region" description="Helical" evidence="6">
    <location>
        <begin position="356"/>
        <end position="374"/>
    </location>
</feature>
<dbReference type="InterPro" id="IPR000620">
    <property type="entry name" value="EamA_dom"/>
</dbReference>
<evidence type="ECO:0000256" key="1">
    <source>
        <dbReference type="ARBA" id="ARBA00004141"/>
    </source>
</evidence>
<evidence type="ECO:0000313" key="8">
    <source>
        <dbReference type="EMBL" id="KAH7303908.1"/>
    </source>
</evidence>
<evidence type="ECO:0000256" key="3">
    <source>
        <dbReference type="ARBA" id="ARBA00022989"/>
    </source>
</evidence>
<evidence type="ECO:0000259" key="7">
    <source>
        <dbReference type="Pfam" id="PF00892"/>
    </source>
</evidence>
<dbReference type="Proteomes" id="UP000813444">
    <property type="component" value="Unassembled WGS sequence"/>
</dbReference>
<reference evidence="8" key="1">
    <citation type="journal article" date="2021" name="Nat. Commun.">
        <title>Genetic determinants of endophytism in the Arabidopsis root mycobiome.</title>
        <authorList>
            <person name="Mesny F."/>
            <person name="Miyauchi S."/>
            <person name="Thiergart T."/>
            <person name="Pickel B."/>
            <person name="Atanasova L."/>
            <person name="Karlsson M."/>
            <person name="Huettel B."/>
            <person name="Barry K.W."/>
            <person name="Haridas S."/>
            <person name="Chen C."/>
            <person name="Bauer D."/>
            <person name="Andreopoulos W."/>
            <person name="Pangilinan J."/>
            <person name="LaButti K."/>
            <person name="Riley R."/>
            <person name="Lipzen A."/>
            <person name="Clum A."/>
            <person name="Drula E."/>
            <person name="Henrissat B."/>
            <person name="Kohler A."/>
            <person name="Grigoriev I.V."/>
            <person name="Martin F.M."/>
            <person name="Hacquard S."/>
        </authorList>
    </citation>
    <scope>NUCLEOTIDE SEQUENCE</scope>
    <source>
        <strain evidence="8">MPI-CAGE-CH-0235</strain>
    </source>
</reference>
<keyword evidence="4 6" id="KW-0472">Membrane</keyword>
<feature type="transmembrane region" description="Helical" evidence="6">
    <location>
        <begin position="300"/>
        <end position="319"/>
    </location>
</feature>
<evidence type="ECO:0000256" key="6">
    <source>
        <dbReference type="SAM" id="Phobius"/>
    </source>
</evidence>
<dbReference type="GO" id="GO:0016020">
    <property type="term" value="C:membrane"/>
    <property type="evidence" value="ECO:0007669"/>
    <property type="project" value="UniProtKB-SubCell"/>
</dbReference>
<name>A0A8K0WJX1_9HYPO</name>
<keyword evidence="2 6" id="KW-0812">Transmembrane</keyword>
<accession>A0A8K0WJX1</accession>
<evidence type="ECO:0000313" key="9">
    <source>
        <dbReference type="Proteomes" id="UP000813444"/>
    </source>
</evidence>
<dbReference type="PANTHER" id="PTHR22911">
    <property type="entry name" value="ACYL-MALONYL CONDENSING ENZYME-RELATED"/>
    <property type="match status" value="1"/>
</dbReference>
<feature type="region of interest" description="Disordered" evidence="5">
    <location>
        <begin position="1"/>
        <end position="45"/>
    </location>
</feature>
<comment type="subcellular location">
    <subcellularLocation>
        <location evidence="1">Membrane</location>
        <topology evidence="1">Multi-pass membrane protein</topology>
    </subcellularLocation>
</comment>
<protein>
    <recommendedName>
        <fullName evidence="7">EamA domain-containing protein</fullName>
    </recommendedName>
</protein>
<feature type="transmembrane region" description="Helical" evidence="6">
    <location>
        <begin position="185"/>
        <end position="205"/>
    </location>
</feature>
<proteinExistence type="predicted"/>
<feature type="compositionally biased region" description="Basic and acidic residues" evidence="5">
    <location>
        <begin position="391"/>
        <end position="404"/>
    </location>
</feature>
<dbReference type="PANTHER" id="PTHR22911:SF6">
    <property type="entry name" value="SOLUTE CARRIER FAMILY 35 MEMBER G1"/>
    <property type="match status" value="1"/>
</dbReference>
<feature type="compositionally biased region" description="Polar residues" evidence="5">
    <location>
        <begin position="380"/>
        <end position="390"/>
    </location>
</feature>
<dbReference type="InterPro" id="IPR037185">
    <property type="entry name" value="EmrE-like"/>
</dbReference>
<dbReference type="SUPFAM" id="SSF103481">
    <property type="entry name" value="Multidrug resistance efflux transporter EmrE"/>
    <property type="match status" value="2"/>
</dbReference>
<comment type="caution">
    <text evidence="8">The sequence shown here is derived from an EMBL/GenBank/DDBJ whole genome shotgun (WGS) entry which is preliminary data.</text>
</comment>
<dbReference type="AlphaFoldDB" id="A0A8K0WJX1"/>
<dbReference type="OrthoDB" id="306876at2759"/>
<gene>
    <name evidence="8" type="ORF">B0I35DRAFT_445912</name>
</gene>
<feature type="transmembrane region" description="Helical" evidence="6">
    <location>
        <begin position="126"/>
        <end position="147"/>
    </location>
</feature>
<feature type="transmembrane region" description="Helical" evidence="6">
    <location>
        <begin position="331"/>
        <end position="350"/>
    </location>
</feature>
<feature type="domain" description="EamA" evidence="7">
    <location>
        <begin position="245"/>
        <end position="373"/>
    </location>
</feature>
<organism evidence="8 9">
    <name type="scientific">Stachybotrys elegans</name>
    <dbReference type="NCBI Taxonomy" id="80388"/>
    <lineage>
        <taxon>Eukaryota</taxon>
        <taxon>Fungi</taxon>
        <taxon>Dikarya</taxon>
        <taxon>Ascomycota</taxon>
        <taxon>Pezizomycotina</taxon>
        <taxon>Sordariomycetes</taxon>
        <taxon>Hypocreomycetidae</taxon>
        <taxon>Hypocreales</taxon>
        <taxon>Stachybotryaceae</taxon>
        <taxon>Stachybotrys</taxon>
    </lineage>
</organism>
<feature type="transmembrane region" description="Helical" evidence="6">
    <location>
        <begin position="269"/>
        <end position="288"/>
    </location>
</feature>
<feature type="transmembrane region" description="Helical" evidence="6">
    <location>
        <begin position="96"/>
        <end position="114"/>
    </location>
</feature>
<dbReference type="EMBL" id="JAGPNK010000027">
    <property type="protein sequence ID" value="KAH7303908.1"/>
    <property type="molecule type" value="Genomic_DNA"/>
</dbReference>
<keyword evidence="9" id="KW-1185">Reference proteome</keyword>
<feature type="transmembrane region" description="Helical" evidence="6">
    <location>
        <begin position="61"/>
        <end position="84"/>
    </location>
</feature>